<name>A0A7R8WQT1_9CRUS</name>
<reference evidence="2" key="1">
    <citation type="submission" date="2020-11" db="EMBL/GenBank/DDBJ databases">
        <authorList>
            <person name="Tran Van P."/>
        </authorList>
    </citation>
    <scope>NUCLEOTIDE SEQUENCE</scope>
</reference>
<accession>A0A7R8WQT1</accession>
<evidence type="ECO:0000313" key="2">
    <source>
        <dbReference type="EMBL" id="CAD7233519.1"/>
    </source>
</evidence>
<feature type="compositionally biased region" description="Basic and acidic residues" evidence="1">
    <location>
        <begin position="10"/>
        <end position="20"/>
    </location>
</feature>
<proteinExistence type="predicted"/>
<evidence type="ECO:0000256" key="1">
    <source>
        <dbReference type="SAM" id="MobiDB-lite"/>
    </source>
</evidence>
<dbReference type="AlphaFoldDB" id="A0A7R8WQT1"/>
<gene>
    <name evidence="2" type="ORF">CTOB1V02_LOCUS11340</name>
</gene>
<organism evidence="2">
    <name type="scientific">Cyprideis torosa</name>
    <dbReference type="NCBI Taxonomy" id="163714"/>
    <lineage>
        <taxon>Eukaryota</taxon>
        <taxon>Metazoa</taxon>
        <taxon>Ecdysozoa</taxon>
        <taxon>Arthropoda</taxon>
        <taxon>Crustacea</taxon>
        <taxon>Oligostraca</taxon>
        <taxon>Ostracoda</taxon>
        <taxon>Podocopa</taxon>
        <taxon>Podocopida</taxon>
        <taxon>Cytherocopina</taxon>
        <taxon>Cytheroidea</taxon>
        <taxon>Cytherideidae</taxon>
        <taxon>Cyprideis</taxon>
    </lineage>
</organism>
<dbReference type="EMBL" id="OB666431">
    <property type="protein sequence ID" value="CAD7233519.1"/>
    <property type="molecule type" value="Genomic_DNA"/>
</dbReference>
<protein>
    <submittedName>
        <fullName evidence="2">Uncharacterized protein</fullName>
    </submittedName>
</protein>
<sequence>MLRGAWSPARKTDPEPECSKRRPPRGRASQGLGGHVPKPDLCPATAWLDGARLNPDVVSNLFSRYREELCGIQGSCISNVVVMLCHAVVVCSAELAKTETHIDIESGPETPIPKDPAIHGSSGWDHEISRGRSIWSSIRRKIVNATMFHDLTLNYPLDIEFDSITYSVPNGKGRDFRSRGYSKEMGFL</sequence>
<feature type="region of interest" description="Disordered" evidence="1">
    <location>
        <begin position="102"/>
        <end position="124"/>
    </location>
</feature>
<feature type="region of interest" description="Disordered" evidence="1">
    <location>
        <begin position="1"/>
        <end position="37"/>
    </location>
</feature>